<keyword evidence="1" id="KW-1133">Transmembrane helix</keyword>
<organism evidence="3 4">
    <name type="scientific">Paracoccus tibetensis</name>
    <dbReference type="NCBI Taxonomy" id="336292"/>
    <lineage>
        <taxon>Bacteria</taxon>
        <taxon>Pseudomonadati</taxon>
        <taxon>Pseudomonadota</taxon>
        <taxon>Alphaproteobacteria</taxon>
        <taxon>Rhodobacterales</taxon>
        <taxon>Paracoccaceae</taxon>
        <taxon>Paracoccus</taxon>
    </lineage>
</organism>
<dbReference type="SUPFAM" id="SSF53448">
    <property type="entry name" value="Nucleotide-diphospho-sugar transferases"/>
    <property type="match status" value="1"/>
</dbReference>
<dbReference type="AlphaFoldDB" id="A0A1G5GPU7"/>
<dbReference type="EMBL" id="FMVT01000005">
    <property type="protein sequence ID" value="SCY53585.1"/>
    <property type="molecule type" value="Genomic_DNA"/>
</dbReference>
<evidence type="ECO:0000313" key="3">
    <source>
        <dbReference type="EMBL" id="SCY53585.1"/>
    </source>
</evidence>
<keyword evidence="3" id="KW-0808">Transferase</keyword>
<keyword evidence="1" id="KW-0472">Membrane</keyword>
<feature type="domain" description="Glycosyltransferase 2-like" evidence="2">
    <location>
        <begin position="28"/>
        <end position="142"/>
    </location>
</feature>
<keyword evidence="1" id="KW-0812">Transmembrane</keyword>
<keyword evidence="4" id="KW-1185">Reference proteome</keyword>
<dbReference type="Pfam" id="PF00535">
    <property type="entry name" value="Glycos_transf_2"/>
    <property type="match status" value="1"/>
</dbReference>
<feature type="transmembrane region" description="Helical" evidence="1">
    <location>
        <begin position="259"/>
        <end position="283"/>
    </location>
</feature>
<evidence type="ECO:0000313" key="4">
    <source>
        <dbReference type="Proteomes" id="UP000199502"/>
    </source>
</evidence>
<evidence type="ECO:0000259" key="2">
    <source>
        <dbReference type="Pfam" id="PF00535"/>
    </source>
</evidence>
<dbReference type="InterPro" id="IPR029044">
    <property type="entry name" value="Nucleotide-diphossugar_trans"/>
</dbReference>
<evidence type="ECO:0000256" key="1">
    <source>
        <dbReference type="SAM" id="Phobius"/>
    </source>
</evidence>
<gene>
    <name evidence="3" type="ORF">SAMN05660710_01876</name>
</gene>
<name>A0A1G5GPU7_9RHOB</name>
<accession>A0A1G5GPU7</accession>
<dbReference type="PANTHER" id="PTHR43646">
    <property type="entry name" value="GLYCOSYLTRANSFERASE"/>
    <property type="match status" value="1"/>
</dbReference>
<protein>
    <submittedName>
        <fullName evidence="3">Glycosyltransferase, GT2 family</fullName>
    </submittedName>
</protein>
<dbReference type="Proteomes" id="UP000199502">
    <property type="component" value="Unassembled WGS sequence"/>
</dbReference>
<dbReference type="PANTHER" id="PTHR43646:SF6">
    <property type="entry name" value="PRE-MYCOFACTOCIN GLYCOSYLTRANSFERASE"/>
    <property type="match status" value="1"/>
</dbReference>
<reference evidence="3 4" key="1">
    <citation type="submission" date="2016-10" db="EMBL/GenBank/DDBJ databases">
        <authorList>
            <person name="de Groot N.N."/>
        </authorList>
    </citation>
    <scope>NUCLEOTIDE SEQUENCE [LARGE SCALE GENOMIC DNA]</scope>
    <source>
        <strain evidence="3 4">CGMCC 1.8925</strain>
    </source>
</reference>
<proteinExistence type="predicted"/>
<dbReference type="RefSeq" id="WP_090742927.1">
    <property type="nucleotide sequence ID" value="NZ_FMVT01000005.1"/>
</dbReference>
<dbReference type="Gene3D" id="3.90.550.10">
    <property type="entry name" value="Spore Coat Polysaccharide Biosynthesis Protein SpsA, Chain A"/>
    <property type="match status" value="1"/>
</dbReference>
<dbReference type="GO" id="GO:0016740">
    <property type="term" value="F:transferase activity"/>
    <property type="evidence" value="ECO:0007669"/>
    <property type="project" value="UniProtKB-KW"/>
</dbReference>
<sequence length="336" mass="36710">MTQIFPPPMDEPHVKAPAARVAVIAIGRNEGARLRACLASLSGKAQRVIYVDSGSTDGSPDAAAAAGAEVVALDMDRPFTAARARNAGLATLAAAPDGGAPDYVQFIDGDCALREEWLPAAIAAMEADPRLGVVAGRRRERFPERSVYNRLCDAEWDTPVGPALAVGGDMLIRHVAVTGVGGFRDSLIAGEEPEMCVRLRAAGWTVRRLDVEMTWHDADMTRFAQWWRRSRRTGHAYAEGAALHGAPPERHWRTETRRALVWGALLPAAAILGALVHPAALLLLLAYPAQVLRLSRRMGWERAFFNVLGKFPEALGALSYLVNRLRRRQVRLIEYK</sequence>
<dbReference type="InterPro" id="IPR001173">
    <property type="entry name" value="Glyco_trans_2-like"/>
</dbReference>
<dbReference type="STRING" id="336292.SAMN05660710_01876"/>
<dbReference type="OrthoDB" id="8416156at2"/>